<evidence type="ECO:0000256" key="1">
    <source>
        <dbReference type="SAM" id="Phobius"/>
    </source>
</evidence>
<organism evidence="2">
    <name type="scientific">Rhizophora mucronata</name>
    <name type="common">Asiatic mangrove</name>
    <dbReference type="NCBI Taxonomy" id="61149"/>
    <lineage>
        <taxon>Eukaryota</taxon>
        <taxon>Viridiplantae</taxon>
        <taxon>Streptophyta</taxon>
        <taxon>Embryophyta</taxon>
        <taxon>Tracheophyta</taxon>
        <taxon>Spermatophyta</taxon>
        <taxon>Magnoliopsida</taxon>
        <taxon>eudicotyledons</taxon>
        <taxon>Gunneridae</taxon>
        <taxon>Pentapetalae</taxon>
        <taxon>rosids</taxon>
        <taxon>fabids</taxon>
        <taxon>Malpighiales</taxon>
        <taxon>Rhizophoraceae</taxon>
        <taxon>Rhizophora</taxon>
    </lineage>
</organism>
<proteinExistence type="predicted"/>
<name>A0A2P2KYT1_RHIMU</name>
<keyword evidence="1" id="KW-1133">Transmembrane helix</keyword>
<reference evidence="2" key="1">
    <citation type="submission" date="2018-02" db="EMBL/GenBank/DDBJ databases">
        <title>Rhizophora mucronata_Transcriptome.</title>
        <authorList>
            <person name="Meera S.P."/>
            <person name="Sreeshan A."/>
            <person name="Augustine A."/>
        </authorList>
    </citation>
    <scope>NUCLEOTIDE SEQUENCE</scope>
    <source>
        <tissue evidence="2">Leaf</tissue>
    </source>
</reference>
<sequence>MKCDSRRSVRSLVAYIRHAYAFKISFNCGTFVCFFLWVDLCV</sequence>
<dbReference type="AlphaFoldDB" id="A0A2P2KYT1"/>
<accession>A0A2P2KYT1</accession>
<keyword evidence="1" id="KW-0812">Transmembrane</keyword>
<feature type="transmembrane region" description="Helical" evidence="1">
    <location>
        <begin position="20"/>
        <end position="38"/>
    </location>
</feature>
<protein>
    <submittedName>
        <fullName evidence="2">Isoamylase 1ic</fullName>
    </submittedName>
</protein>
<keyword evidence="1" id="KW-0472">Membrane</keyword>
<evidence type="ECO:0000313" key="2">
    <source>
        <dbReference type="EMBL" id="MBX10881.1"/>
    </source>
</evidence>
<dbReference type="EMBL" id="GGEC01030397">
    <property type="protein sequence ID" value="MBX10881.1"/>
    <property type="molecule type" value="Transcribed_RNA"/>
</dbReference>